<feature type="domain" description="Trehalase-like N-terminal" evidence="2">
    <location>
        <begin position="5"/>
        <end position="142"/>
    </location>
</feature>
<protein>
    <submittedName>
        <fullName evidence="3">Glucoamylase</fullName>
    </submittedName>
</protein>
<feature type="domain" description="GH15-like" evidence="1">
    <location>
        <begin position="235"/>
        <end position="602"/>
    </location>
</feature>
<dbReference type="SUPFAM" id="SSF48208">
    <property type="entry name" value="Six-hairpin glycosidases"/>
    <property type="match status" value="1"/>
</dbReference>
<sequence length="639" mass="70418">MLRTKRRYRIEDHALLSNTRSATLVLPDGTINWACLPDFGSPSIFTSLLGTPEQGYWRVGPAVPDGPPPDADRRQYLGDTLVLRQEYDTPTGTLAVTDLMPAPDAIGAPAPRIVRIAECVRGVVQAVSVYRPRADYGATAPVIQRATSSSPWLEAVAGPDTYWLHSDHAPDHSVNRDRVCRSNFTLTAGESAAFTLTWGPTVRGGSAPTRPDAFTELAETVRHWEEWAAGCTYRGPHREALVRSALTLAAMCHPGGGIVAAPTTSLPEAIGGERQWDYRFVWLRDSALTIASLLRLGKVEEARRWMRWLITTVDPAHLQPIYRLDGGTDLTERVLDHLTGYEGSRPVRIGNAAAGQLQLDVFGEIADTLLLAEDVGLPPEPWTDVLLLSLARQVERRWRESDEGIWEIRGPARHFTHSKVMCWVAVDRILRLLERRPDPDTALLHRLTELREQIHADVCTRGIDAERGVFTQYYGGRALDASLLLIPLVGFLPPDDKRVIATIEAVQGDLTEDGLVLRYATGRHAAANVDGLAGHEGAFLACSFWLVEALAVIGREDEARELFDRLLALRSELGLLAEEYDPRARRQLGNYPQAFSHWAMADAALRLQGQPDTTETVPAVLATASSPEGQRQLAGQVAR</sequence>
<gene>
    <name evidence="3" type="ORF">Kpho01_65590</name>
</gene>
<name>A0A9W6PPI1_9ACTN</name>
<proteinExistence type="predicted"/>
<evidence type="ECO:0000313" key="3">
    <source>
        <dbReference type="EMBL" id="GLW58548.1"/>
    </source>
</evidence>
<accession>A0A9W6PPI1</accession>
<dbReference type="RefSeq" id="WP_063737667.1">
    <property type="nucleotide sequence ID" value="NZ_BSRX01000054.1"/>
</dbReference>
<evidence type="ECO:0000259" key="2">
    <source>
        <dbReference type="Pfam" id="PF19291"/>
    </source>
</evidence>
<dbReference type="InterPro" id="IPR045582">
    <property type="entry name" value="Trehalase-like_N"/>
</dbReference>
<dbReference type="Pfam" id="PF19291">
    <property type="entry name" value="TREH_N"/>
    <property type="match status" value="1"/>
</dbReference>
<evidence type="ECO:0000313" key="4">
    <source>
        <dbReference type="Proteomes" id="UP001165143"/>
    </source>
</evidence>
<organism evidence="3 4">
    <name type="scientific">Kitasatospora phosalacinea</name>
    <dbReference type="NCBI Taxonomy" id="2065"/>
    <lineage>
        <taxon>Bacteria</taxon>
        <taxon>Bacillati</taxon>
        <taxon>Actinomycetota</taxon>
        <taxon>Actinomycetes</taxon>
        <taxon>Kitasatosporales</taxon>
        <taxon>Streptomycetaceae</taxon>
        <taxon>Kitasatospora</taxon>
    </lineage>
</organism>
<evidence type="ECO:0000259" key="1">
    <source>
        <dbReference type="Pfam" id="PF00723"/>
    </source>
</evidence>
<dbReference type="Proteomes" id="UP001165143">
    <property type="component" value="Unassembled WGS sequence"/>
</dbReference>
<dbReference type="PANTHER" id="PTHR31616">
    <property type="entry name" value="TREHALASE"/>
    <property type="match status" value="1"/>
</dbReference>
<dbReference type="GO" id="GO:0005975">
    <property type="term" value="P:carbohydrate metabolic process"/>
    <property type="evidence" value="ECO:0007669"/>
    <property type="project" value="InterPro"/>
</dbReference>
<dbReference type="Gene3D" id="1.50.10.10">
    <property type="match status" value="1"/>
</dbReference>
<reference evidence="3" key="1">
    <citation type="submission" date="2023-02" db="EMBL/GenBank/DDBJ databases">
        <title>Kitasatospora phosalacinea NBRC 14362.</title>
        <authorList>
            <person name="Ichikawa N."/>
            <person name="Sato H."/>
            <person name="Tonouchi N."/>
        </authorList>
    </citation>
    <scope>NUCLEOTIDE SEQUENCE</scope>
    <source>
        <strain evidence="3">NBRC 14362</strain>
    </source>
</reference>
<dbReference type="OrthoDB" id="3902805at2"/>
<dbReference type="AlphaFoldDB" id="A0A9W6PPI1"/>
<dbReference type="Pfam" id="PF00723">
    <property type="entry name" value="Glyco_hydro_15"/>
    <property type="match status" value="1"/>
</dbReference>
<dbReference type="InterPro" id="IPR012341">
    <property type="entry name" value="6hp_glycosidase-like_sf"/>
</dbReference>
<dbReference type="InterPro" id="IPR011613">
    <property type="entry name" value="GH15-like"/>
</dbReference>
<comment type="caution">
    <text evidence="3">The sequence shown here is derived from an EMBL/GenBank/DDBJ whole genome shotgun (WGS) entry which is preliminary data.</text>
</comment>
<dbReference type="PANTHER" id="PTHR31616:SF0">
    <property type="entry name" value="GLUCAN 1,4-ALPHA-GLUCOSIDASE"/>
    <property type="match status" value="1"/>
</dbReference>
<dbReference type="GO" id="GO:0004553">
    <property type="term" value="F:hydrolase activity, hydrolyzing O-glycosyl compounds"/>
    <property type="evidence" value="ECO:0007669"/>
    <property type="project" value="TreeGrafter"/>
</dbReference>
<dbReference type="InterPro" id="IPR008928">
    <property type="entry name" value="6-hairpin_glycosidase_sf"/>
</dbReference>
<dbReference type="EMBL" id="BSRX01000054">
    <property type="protein sequence ID" value="GLW58548.1"/>
    <property type="molecule type" value="Genomic_DNA"/>
</dbReference>